<evidence type="ECO:0000256" key="1">
    <source>
        <dbReference type="ARBA" id="ARBA00006765"/>
    </source>
</evidence>
<accession>A0AAQ3JMR8</accession>
<dbReference type="InterPro" id="IPR002048">
    <property type="entry name" value="EF_hand_dom"/>
</dbReference>
<sequence length="213" mass="23227">MKSLISAAAFLLLLFAAAGSKAQAQTPLQKHAAFFDANKDGKVYPSETYSRLRAIGLDHVLSLGAGGVINGFMGPRTSPDRKFCGMDCALQFGQRQGWISSKGDSSKAEEQSALQKHVSFFDKNNDGIIYPSETYNGMRAIGVNIALAAAGSALINGFLSPKTSPERKFCKWNVLYNLCKDKDGFLQKETIRKVIDGSLFYELQKANQSSLKQ</sequence>
<dbReference type="EMBL" id="CP136890">
    <property type="protein sequence ID" value="WOK91933.1"/>
    <property type="molecule type" value="Genomic_DNA"/>
</dbReference>
<reference evidence="4 5" key="1">
    <citation type="submission" date="2023-10" db="EMBL/GenBank/DDBJ databases">
        <title>Chromosome-scale genome assembly provides insights into flower coloration mechanisms of Canna indica.</title>
        <authorList>
            <person name="Li C."/>
        </authorList>
    </citation>
    <scope>NUCLEOTIDE SEQUENCE [LARGE SCALE GENOMIC DNA]</scope>
    <source>
        <tissue evidence="4">Flower</tissue>
    </source>
</reference>
<evidence type="ECO:0000313" key="5">
    <source>
        <dbReference type="Proteomes" id="UP001327560"/>
    </source>
</evidence>
<name>A0AAQ3JMR8_9LILI</name>
<evidence type="ECO:0000259" key="3">
    <source>
        <dbReference type="PROSITE" id="PS50222"/>
    </source>
</evidence>
<keyword evidence="2" id="KW-0732">Signal</keyword>
<dbReference type="PANTHER" id="PTHR31495">
    <property type="entry name" value="PEROXYGENASE 3-RELATED"/>
    <property type="match status" value="1"/>
</dbReference>
<organism evidence="4 5">
    <name type="scientific">Canna indica</name>
    <name type="common">Indian-shot</name>
    <dbReference type="NCBI Taxonomy" id="4628"/>
    <lineage>
        <taxon>Eukaryota</taxon>
        <taxon>Viridiplantae</taxon>
        <taxon>Streptophyta</taxon>
        <taxon>Embryophyta</taxon>
        <taxon>Tracheophyta</taxon>
        <taxon>Spermatophyta</taxon>
        <taxon>Magnoliopsida</taxon>
        <taxon>Liliopsida</taxon>
        <taxon>Zingiberales</taxon>
        <taxon>Cannaceae</taxon>
        <taxon>Canna</taxon>
    </lineage>
</organism>
<evidence type="ECO:0000256" key="2">
    <source>
        <dbReference type="SAM" id="SignalP"/>
    </source>
</evidence>
<dbReference type="InterPro" id="IPR007736">
    <property type="entry name" value="Caleosin-related"/>
</dbReference>
<dbReference type="Proteomes" id="UP001327560">
    <property type="component" value="Chromosome 1"/>
</dbReference>
<dbReference type="Gene3D" id="1.10.238.10">
    <property type="entry name" value="EF-hand"/>
    <property type="match status" value="1"/>
</dbReference>
<dbReference type="Pfam" id="PF05042">
    <property type="entry name" value="Caleosin"/>
    <property type="match status" value="3"/>
</dbReference>
<dbReference type="PANTHER" id="PTHR31495:SF1">
    <property type="entry name" value="INACTIVE PEROXYGENASE-LIKE PROTEIN-RELATED"/>
    <property type="match status" value="1"/>
</dbReference>
<comment type="similarity">
    <text evidence="1">Belongs to the caleosin family.</text>
</comment>
<keyword evidence="5" id="KW-1185">Reference proteome</keyword>
<dbReference type="GO" id="GO:0004497">
    <property type="term" value="F:monooxygenase activity"/>
    <property type="evidence" value="ECO:0007669"/>
    <property type="project" value="TreeGrafter"/>
</dbReference>
<proteinExistence type="inferred from homology"/>
<evidence type="ECO:0000313" key="4">
    <source>
        <dbReference type="EMBL" id="WOK91933.1"/>
    </source>
</evidence>
<dbReference type="InterPro" id="IPR011992">
    <property type="entry name" value="EF-hand-dom_pair"/>
</dbReference>
<feature type="domain" description="EF-hand" evidence="3">
    <location>
        <begin position="109"/>
        <end position="144"/>
    </location>
</feature>
<feature type="chain" id="PRO_5043044844" description="EF-hand domain-containing protein" evidence="2">
    <location>
        <begin position="25"/>
        <end position="213"/>
    </location>
</feature>
<dbReference type="GO" id="GO:0005509">
    <property type="term" value="F:calcium ion binding"/>
    <property type="evidence" value="ECO:0007669"/>
    <property type="project" value="InterPro"/>
</dbReference>
<dbReference type="AlphaFoldDB" id="A0AAQ3JMR8"/>
<feature type="signal peptide" evidence="2">
    <location>
        <begin position="1"/>
        <end position="24"/>
    </location>
</feature>
<dbReference type="SUPFAM" id="SSF47473">
    <property type="entry name" value="EF-hand"/>
    <property type="match status" value="2"/>
</dbReference>
<dbReference type="PROSITE" id="PS50222">
    <property type="entry name" value="EF_HAND_2"/>
    <property type="match status" value="1"/>
</dbReference>
<gene>
    <name evidence="4" type="ORF">Cni_G00624</name>
</gene>
<protein>
    <recommendedName>
        <fullName evidence="3">EF-hand domain-containing protein</fullName>
    </recommendedName>
</protein>